<evidence type="ECO:0000256" key="4">
    <source>
        <dbReference type="ARBA" id="ARBA00023128"/>
    </source>
</evidence>
<dbReference type="CDD" id="cd20270">
    <property type="entry name" value="Complex1_LYR_SDHAF3_LYRM10"/>
    <property type="match status" value="1"/>
</dbReference>
<evidence type="ECO:0000256" key="3">
    <source>
        <dbReference type="ARBA" id="ARBA00022946"/>
    </source>
</evidence>
<keyword evidence="4 6" id="KW-0496">Mitochondrion</keyword>
<sequence length="108" mass="13073">MSSRVRVLGLYRRLLRLHQKLPSDLSTLGTAYVQSEFKIHRLVKDEMQIKEFMKEWESFEEIMIKQLSPTDYKRHGFGLHLERTIKDHLSEQQWGQLAELYYETKKFK</sequence>
<evidence type="ECO:0000313" key="8">
    <source>
        <dbReference type="Proteomes" id="UP000007879"/>
    </source>
</evidence>
<keyword evidence="3" id="KW-0809">Transit peptide</keyword>
<dbReference type="OrthoDB" id="278329at2759"/>
<dbReference type="GO" id="GO:0006105">
    <property type="term" value="P:succinate metabolic process"/>
    <property type="evidence" value="ECO:0007669"/>
    <property type="project" value="TreeGrafter"/>
</dbReference>
<dbReference type="GO" id="GO:0005759">
    <property type="term" value="C:mitochondrial matrix"/>
    <property type="evidence" value="ECO:0007669"/>
    <property type="project" value="UniProtKB-SubCell"/>
</dbReference>
<comment type="similarity">
    <text evidence="2 6">Belongs to the complex I LYR family. SDHAF3 subfamily.</text>
</comment>
<dbReference type="eggNOG" id="KOG4100">
    <property type="taxonomic scope" value="Eukaryota"/>
</dbReference>
<protein>
    <recommendedName>
        <fullName evidence="6">Succinate dehydrogenase assembly factor 3</fullName>
        <shortName evidence="6">SDH assembly factor 3</shortName>
        <shortName evidence="6">SDHAF3</shortName>
    </recommendedName>
</protein>
<dbReference type="KEGG" id="aqu:100641163"/>
<dbReference type="PANTHER" id="PTHR13137:SF6">
    <property type="entry name" value="SUCCINATE DEHYDROGENASE ASSEMBLY FACTOR 3, MITOCHONDRIAL"/>
    <property type="match status" value="1"/>
</dbReference>
<comment type="function">
    <text evidence="6">Plays an essential role in the assembly of succinate dehydrogenase (SDH), an enzyme complex (also referred to as respiratory complex II) that is a component of both the tricarboxylic acid (TCA) cycle and the mitochondrial electron transport chain, and which couples the oxidation of succinate to fumarate with the reduction of ubiquinone (coenzyme Q) to ubiquinol. Promotes maturation of the iron-sulfur protein subunit of the SDH catalytic dimer, protecting it from the deleterious effects of oxidants. May act together with SDHAF1.</text>
</comment>
<dbReference type="GO" id="GO:0005758">
    <property type="term" value="C:mitochondrial intermembrane space"/>
    <property type="evidence" value="ECO:0007669"/>
    <property type="project" value="TreeGrafter"/>
</dbReference>
<dbReference type="EnsemblMetazoa" id="XM_003384840.3">
    <property type="protein sequence ID" value="XP_003384888.1"/>
    <property type="gene ID" value="LOC100641163"/>
</dbReference>
<keyword evidence="5 6" id="KW-0143">Chaperone</keyword>
<gene>
    <name evidence="7" type="primary">100641163</name>
</gene>
<dbReference type="Pfam" id="PF13233">
    <property type="entry name" value="Complex1_LYR_2"/>
    <property type="match status" value="1"/>
</dbReference>
<comment type="subunit">
    <text evidence="6">Interacts with the iron-sulfur protein subunit within the SDH catalytic dimer.</text>
</comment>
<dbReference type="GO" id="GO:0034553">
    <property type="term" value="P:mitochondrial respiratory chain complex II assembly"/>
    <property type="evidence" value="ECO:0007669"/>
    <property type="project" value="UniProtKB-UniRule"/>
</dbReference>
<reference evidence="7" key="2">
    <citation type="submission" date="2017-05" db="UniProtKB">
        <authorList>
            <consortium name="EnsemblMetazoa"/>
        </authorList>
    </citation>
    <scope>IDENTIFICATION</scope>
</reference>
<organism evidence="7">
    <name type="scientific">Amphimedon queenslandica</name>
    <name type="common">Sponge</name>
    <dbReference type="NCBI Taxonomy" id="400682"/>
    <lineage>
        <taxon>Eukaryota</taxon>
        <taxon>Metazoa</taxon>
        <taxon>Porifera</taxon>
        <taxon>Demospongiae</taxon>
        <taxon>Heteroscleromorpha</taxon>
        <taxon>Haplosclerida</taxon>
        <taxon>Niphatidae</taxon>
        <taxon>Amphimedon</taxon>
    </lineage>
</organism>
<keyword evidence="8" id="KW-1185">Reference proteome</keyword>
<comment type="subcellular location">
    <subcellularLocation>
        <location evidence="1 6">Mitochondrion matrix</location>
    </subcellularLocation>
</comment>
<evidence type="ECO:0000256" key="5">
    <source>
        <dbReference type="ARBA" id="ARBA00023186"/>
    </source>
</evidence>
<dbReference type="Proteomes" id="UP000007879">
    <property type="component" value="Unassembled WGS sequence"/>
</dbReference>
<dbReference type="STRING" id="400682.A0A1X7VC45"/>
<proteinExistence type="inferred from homology"/>
<reference evidence="8" key="1">
    <citation type="journal article" date="2010" name="Nature">
        <title>The Amphimedon queenslandica genome and the evolution of animal complexity.</title>
        <authorList>
            <person name="Srivastava M."/>
            <person name="Simakov O."/>
            <person name="Chapman J."/>
            <person name="Fahey B."/>
            <person name="Gauthier M.E."/>
            <person name="Mitros T."/>
            <person name="Richards G.S."/>
            <person name="Conaco C."/>
            <person name="Dacre M."/>
            <person name="Hellsten U."/>
            <person name="Larroux C."/>
            <person name="Putnam N.H."/>
            <person name="Stanke M."/>
            <person name="Adamska M."/>
            <person name="Darling A."/>
            <person name="Degnan S.M."/>
            <person name="Oakley T.H."/>
            <person name="Plachetzki D.C."/>
            <person name="Zhai Y."/>
            <person name="Adamski M."/>
            <person name="Calcino A."/>
            <person name="Cummins S.F."/>
            <person name="Goodstein D.M."/>
            <person name="Harris C."/>
            <person name="Jackson D.J."/>
            <person name="Leys S.P."/>
            <person name="Shu S."/>
            <person name="Woodcroft B.J."/>
            <person name="Vervoort M."/>
            <person name="Kosik K.S."/>
            <person name="Manning G."/>
            <person name="Degnan B.M."/>
            <person name="Rokhsar D.S."/>
        </authorList>
    </citation>
    <scope>NUCLEOTIDE SEQUENCE [LARGE SCALE GENOMIC DNA]</scope>
</reference>
<evidence type="ECO:0000256" key="2">
    <source>
        <dbReference type="ARBA" id="ARBA00006020"/>
    </source>
</evidence>
<dbReference type="InterPro" id="IPR008381">
    <property type="entry name" value="SDHAF3/Sdh7"/>
</dbReference>
<evidence type="ECO:0000256" key="6">
    <source>
        <dbReference type="RuleBase" id="RU368039"/>
    </source>
</evidence>
<dbReference type="PANTHER" id="PTHR13137">
    <property type="entry name" value="DC11 ACN9 HOMOLOG"/>
    <property type="match status" value="1"/>
</dbReference>
<dbReference type="InParanoid" id="A0A1X7VC45"/>
<dbReference type="AlphaFoldDB" id="A0A1X7VC45"/>
<name>A0A1X7VC45_AMPQE</name>
<dbReference type="EnsemblMetazoa" id="Aqu2.1.37563_001">
    <property type="protein sequence ID" value="Aqu2.1.37563_001"/>
    <property type="gene ID" value="Aqu2.1.37563"/>
</dbReference>
<evidence type="ECO:0000313" key="7">
    <source>
        <dbReference type="EnsemblMetazoa" id="Aqu2.1.37563_001"/>
    </source>
</evidence>
<evidence type="ECO:0000256" key="1">
    <source>
        <dbReference type="ARBA" id="ARBA00004305"/>
    </source>
</evidence>
<accession>A0A1X7VC45</accession>